<dbReference type="Proteomes" id="UP000016496">
    <property type="component" value="Unassembled WGS sequence"/>
</dbReference>
<sequence>MIKKTDVFYTTIGLKKKPGRVASIRLGGYFSRSMPSTIKPRRLSWELSCPVIITRTRL</sequence>
<reference evidence="1 2" key="1">
    <citation type="submission" date="2013-08" db="EMBL/GenBank/DDBJ databases">
        <authorList>
            <person name="Weinstock G."/>
            <person name="Sodergren E."/>
            <person name="Wylie T."/>
            <person name="Fulton L."/>
            <person name="Fulton R."/>
            <person name="Fronick C."/>
            <person name="O'Laughlin M."/>
            <person name="Godfrey J."/>
            <person name="Miner T."/>
            <person name="Herter B."/>
            <person name="Appelbaum E."/>
            <person name="Cordes M."/>
            <person name="Lek S."/>
            <person name="Wollam A."/>
            <person name="Pepin K.H."/>
            <person name="Palsikar V.B."/>
            <person name="Mitreva M."/>
            <person name="Wilson R.K."/>
        </authorList>
    </citation>
    <scope>NUCLEOTIDE SEQUENCE [LARGE SCALE GENOMIC DNA]</scope>
    <source>
        <strain evidence="1 2">F0041</strain>
    </source>
</reference>
<dbReference type="AlphaFoldDB" id="U2DVU5"/>
<dbReference type="HOGENOM" id="CLU_2969894_0_0_10"/>
<gene>
    <name evidence="1" type="ORF">HMPREF1981_02539</name>
</gene>
<evidence type="ECO:0000313" key="2">
    <source>
        <dbReference type="Proteomes" id="UP000016496"/>
    </source>
</evidence>
<evidence type="ECO:0000313" key="1">
    <source>
        <dbReference type="EMBL" id="ERI83936.1"/>
    </source>
</evidence>
<protein>
    <submittedName>
        <fullName evidence="1">Uncharacterized protein</fullName>
    </submittedName>
</protein>
<dbReference type="EMBL" id="AWSV01000138">
    <property type="protein sequence ID" value="ERI83936.1"/>
    <property type="molecule type" value="Genomic_DNA"/>
</dbReference>
<proteinExistence type="predicted"/>
<comment type="caution">
    <text evidence="1">The sequence shown here is derived from an EMBL/GenBank/DDBJ whole genome shotgun (WGS) entry which is preliminary data.</text>
</comment>
<name>U2DVU5_9BACE</name>
<organism evidence="1 2">
    <name type="scientific">Bacteroides pyogenes F0041</name>
    <dbReference type="NCBI Taxonomy" id="1321819"/>
    <lineage>
        <taxon>Bacteria</taxon>
        <taxon>Pseudomonadati</taxon>
        <taxon>Bacteroidota</taxon>
        <taxon>Bacteroidia</taxon>
        <taxon>Bacteroidales</taxon>
        <taxon>Bacteroidaceae</taxon>
        <taxon>Bacteroides</taxon>
    </lineage>
</organism>
<accession>U2DVU5</accession>